<dbReference type="FunFam" id="2.40.30.30:FF:000003">
    <property type="entry name" value="Riboflavin biosynthesis protein"/>
    <property type="match status" value="1"/>
</dbReference>
<keyword evidence="18" id="KW-1185">Reference proteome</keyword>
<evidence type="ECO:0000256" key="10">
    <source>
        <dbReference type="ARBA" id="ARBA00022827"/>
    </source>
</evidence>
<dbReference type="SUPFAM" id="SSF52374">
    <property type="entry name" value="Nucleotidylyl transferase"/>
    <property type="match status" value="1"/>
</dbReference>
<comment type="similarity">
    <text evidence="15">Belongs to the ribF family.</text>
</comment>
<dbReference type="SMART" id="SM00904">
    <property type="entry name" value="Flavokinase"/>
    <property type="match status" value="1"/>
</dbReference>
<dbReference type="UniPathway" id="UPA00276">
    <property type="reaction ID" value="UER00406"/>
</dbReference>
<dbReference type="NCBIfam" id="NF004162">
    <property type="entry name" value="PRK05627.1-5"/>
    <property type="match status" value="1"/>
</dbReference>
<keyword evidence="5 15" id="KW-0288">FMN</keyword>
<comment type="catalytic activity">
    <reaction evidence="14 15">
        <text>FMN + ATP + H(+) = FAD + diphosphate</text>
        <dbReference type="Rhea" id="RHEA:17237"/>
        <dbReference type="ChEBI" id="CHEBI:15378"/>
        <dbReference type="ChEBI" id="CHEBI:30616"/>
        <dbReference type="ChEBI" id="CHEBI:33019"/>
        <dbReference type="ChEBI" id="CHEBI:57692"/>
        <dbReference type="ChEBI" id="CHEBI:58210"/>
        <dbReference type="EC" id="2.7.7.2"/>
    </reaction>
</comment>
<keyword evidence="7 15" id="KW-0548">Nucleotidyltransferase</keyword>
<reference evidence="17 18" key="1">
    <citation type="submission" date="2020-08" db="EMBL/GenBank/DDBJ databases">
        <title>Genomic Encyclopedia of Type Strains, Phase IV (KMG-IV): sequencing the most valuable type-strain genomes for metagenomic binning, comparative biology and taxonomic classification.</title>
        <authorList>
            <person name="Goeker M."/>
        </authorList>
    </citation>
    <scope>NUCLEOTIDE SEQUENCE [LARGE SCALE GENOMIC DNA]</scope>
    <source>
        <strain evidence="17 18">DSM 29568</strain>
    </source>
</reference>
<evidence type="ECO:0000256" key="13">
    <source>
        <dbReference type="ARBA" id="ARBA00047880"/>
    </source>
</evidence>
<keyword evidence="8 15" id="KW-0547">Nucleotide-binding</keyword>
<evidence type="ECO:0000256" key="11">
    <source>
        <dbReference type="ARBA" id="ARBA00022840"/>
    </source>
</evidence>
<dbReference type="GO" id="GO:0003919">
    <property type="term" value="F:FMN adenylyltransferase activity"/>
    <property type="evidence" value="ECO:0007669"/>
    <property type="project" value="UniProtKB-UniRule"/>
</dbReference>
<comment type="pathway">
    <text evidence="2 15">Cofactor biosynthesis; FAD biosynthesis; FAD from FMN: step 1/1.</text>
</comment>
<dbReference type="PANTHER" id="PTHR22749">
    <property type="entry name" value="RIBOFLAVIN KINASE/FMN ADENYLYLTRANSFERASE"/>
    <property type="match status" value="1"/>
</dbReference>
<dbReference type="InterPro" id="IPR023465">
    <property type="entry name" value="Riboflavin_kinase_dom_sf"/>
</dbReference>
<protein>
    <recommendedName>
        <fullName evidence="15">Riboflavin biosynthesis protein</fullName>
    </recommendedName>
    <domain>
        <recommendedName>
            <fullName evidence="15">Riboflavin kinase</fullName>
            <ecNumber evidence="15">2.7.1.26</ecNumber>
        </recommendedName>
        <alternativeName>
            <fullName evidence="15">Flavokinase</fullName>
        </alternativeName>
    </domain>
    <domain>
        <recommendedName>
            <fullName evidence="15">FMN adenylyltransferase</fullName>
            <ecNumber evidence="15">2.7.7.2</ecNumber>
        </recommendedName>
        <alternativeName>
            <fullName evidence="15">FAD pyrophosphorylase</fullName>
        </alternativeName>
        <alternativeName>
            <fullName evidence="15">FAD synthase</fullName>
        </alternativeName>
    </domain>
</protein>
<evidence type="ECO:0000256" key="8">
    <source>
        <dbReference type="ARBA" id="ARBA00022741"/>
    </source>
</evidence>
<dbReference type="GO" id="GO:0008531">
    <property type="term" value="F:riboflavin kinase activity"/>
    <property type="evidence" value="ECO:0007669"/>
    <property type="project" value="UniProtKB-UniRule"/>
</dbReference>
<dbReference type="InterPro" id="IPR014729">
    <property type="entry name" value="Rossmann-like_a/b/a_fold"/>
</dbReference>
<dbReference type="CDD" id="cd02064">
    <property type="entry name" value="FAD_synthetase_N"/>
    <property type="match status" value="1"/>
</dbReference>
<comment type="catalytic activity">
    <reaction evidence="13 15">
        <text>riboflavin + ATP = FMN + ADP + H(+)</text>
        <dbReference type="Rhea" id="RHEA:14357"/>
        <dbReference type="ChEBI" id="CHEBI:15378"/>
        <dbReference type="ChEBI" id="CHEBI:30616"/>
        <dbReference type="ChEBI" id="CHEBI:57986"/>
        <dbReference type="ChEBI" id="CHEBI:58210"/>
        <dbReference type="ChEBI" id="CHEBI:456216"/>
        <dbReference type="EC" id="2.7.1.26"/>
    </reaction>
</comment>
<dbReference type="InterPro" id="IPR002606">
    <property type="entry name" value="Riboflavin_kinase_bac"/>
</dbReference>
<comment type="pathway">
    <text evidence="3 15">Cofactor biosynthesis; FMN biosynthesis; FMN from riboflavin (ATP route): step 1/1.</text>
</comment>
<organism evidence="17 18">
    <name type="scientific">Mesonia hippocampi</name>
    <dbReference type="NCBI Taxonomy" id="1628250"/>
    <lineage>
        <taxon>Bacteria</taxon>
        <taxon>Pseudomonadati</taxon>
        <taxon>Bacteroidota</taxon>
        <taxon>Flavobacteriia</taxon>
        <taxon>Flavobacteriales</taxon>
        <taxon>Flavobacteriaceae</taxon>
        <taxon>Mesonia</taxon>
    </lineage>
</organism>
<evidence type="ECO:0000256" key="5">
    <source>
        <dbReference type="ARBA" id="ARBA00022643"/>
    </source>
</evidence>
<accession>A0A840ETZ1</accession>
<dbReference type="SUPFAM" id="SSF82114">
    <property type="entry name" value="Riboflavin kinase-like"/>
    <property type="match status" value="1"/>
</dbReference>
<dbReference type="EC" id="2.7.1.26" evidence="15"/>
<dbReference type="UniPathway" id="UPA00277">
    <property type="reaction ID" value="UER00407"/>
</dbReference>
<dbReference type="Gene3D" id="3.40.50.620">
    <property type="entry name" value="HUPs"/>
    <property type="match status" value="1"/>
</dbReference>
<evidence type="ECO:0000313" key="17">
    <source>
        <dbReference type="EMBL" id="MBB4118367.1"/>
    </source>
</evidence>
<comment type="caution">
    <text evidence="17">The sequence shown here is derived from an EMBL/GenBank/DDBJ whole genome shotgun (WGS) entry which is preliminary data.</text>
</comment>
<dbReference type="InterPro" id="IPR015865">
    <property type="entry name" value="Riboflavin_kinase_bac/euk"/>
</dbReference>
<evidence type="ECO:0000256" key="3">
    <source>
        <dbReference type="ARBA" id="ARBA00005201"/>
    </source>
</evidence>
<comment type="function">
    <text evidence="1">Catalyzes the phosphorylation of riboflavin to FMN followed by the adenylation of FMN to FAD.</text>
</comment>
<dbReference type="Pfam" id="PF01687">
    <property type="entry name" value="Flavokinase"/>
    <property type="match status" value="1"/>
</dbReference>
<evidence type="ECO:0000256" key="12">
    <source>
        <dbReference type="ARBA" id="ARBA00023268"/>
    </source>
</evidence>
<dbReference type="InterPro" id="IPR023468">
    <property type="entry name" value="Riboflavin_kinase"/>
</dbReference>
<dbReference type="Pfam" id="PF06574">
    <property type="entry name" value="FAD_syn"/>
    <property type="match status" value="1"/>
</dbReference>
<dbReference type="NCBIfam" id="TIGR00083">
    <property type="entry name" value="ribF"/>
    <property type="match status" value="1"/>
</dbReference>
<dbReference type="EC" id="2.7.7.2" evidence="15"/>
<evidence type="ECO:0000259" key="16">
    <source>
        <dbReference type="SMART" id="SM00904"/>
    </source>
</evidence>
<evidence type="ECO:0000256" key="14">
    <source>
        <dbReference type="ARBA" id="ARBA00049494"/>
    </source>
</evidence>
<evidence type="ECO:0000256" key="6">
    <source>
        <dbReference type="ARBA" id="ARBA00022679"/>
    </source>
</evidence>
<dbReference type="GO" id="GO:0005524">
    <property type="term" value="F:ATP binding"/>
    <property type="evidence" value="ECO:0007669"/>
    <property type="project" value="UniProtKB-UniRule"/>
</dbReference>
<keyword evidence="11 15" id="KW-0067">ATP-binding</keyword>
<keyword evidence="6 15" id="KW-0808">Transferase</keyword>
<evidence type="ECO:0000256" key="7">
    <source>
        <dbReference type="ARBA" id="ARBA00022695"/>
    </source>
</evidence>
<dbReference type="RefSeq" id="WP_183476340.1">
    <property type="nucleotide sequence ID" value="NZ_JACIFO010000002.1"/>
</dbReference>
<evidence type="ECO:0000256" key="2">
    <source>
        <dbReference type="ARBA" id="ARBA00004726"/>
    </source>
</evidence>
<keyword evidence="9 15" id="KW-0418">Kinase</keyword>
<dbReference type="AlphaFoldDB" id="A0A840ETZ1"/>
<proteinExistence type="inferred from homology"/>
<dbReference type="NCBIfam" id="NF004160">
    <property type="entry name" value="PRK05627.1-3"/>
    <property type="match status" value="1"/>
</dbReference>
<evidence type="ECO:0000256" key="1">
    <source>
        <dbReference type="ARBA" id="ARBA00002121"/>
    </source>
</evidence>
<dbReference type="GO" id="GO:0006747">
    <property type="term" value="P:FAD biosynthetic process"/>
    <property type="evidence" value="ECO:0007669"/>
    <property type="project" value="UniProtKB-UniRule"/>
</dbReference>
<name>A0A840ETZ1_9FLAO</name>
<dbReference type="Gene3D" id="2.40.30.30">
    <property type="entry name" value="Riboflavin kinase-like"/>
    <property type="match status" value="1"/>
</dbReference>
<dbReference type="EMBL" id="JACIFO010000002">
    <property type="protein sequence ID" value="MBB4118367.1"/>
    <property type="molecule type" value="Genomic_DNA"/>
</dbReference>
<keyword evidence="12" id="KW-0511">Multifunctional enzyme</keyword>
<gene>
    <name evidence="17" type="ORF">GGR32_000641</name>
</gene>
<evidence type="ECO:0000256" key="15">
    <source>
        <dbReference type="PIRNR" id="PIRNR004491"/>
    </source>
</evidence>
<dbReference type="FunFam" id="3.40.50.620:FF:000021">
    <property type="entry name" value="Riboflavin biosynthesis protein"/>
    <property type="match status" value="1"/>
</dbReference>
<dbReference type="PIRSF" id="PIRSF004491">
    <property type="entry name" value="FAD_Synth"/>
    <property type="match status" value="1"/>
</dbReference>
<dbReference type="GO" id="GO:0009398">
    <property type="term" value="P:FMN biosynthetic process"/>
    <property type="evidence" value="ECO:0007669"/>
    <property type="project" value="UniProtKB-UniRule"/>
</dbReference>
<dbReference type="PANTHER" id="PTHR22749:SF6">
    <property type="entry name" value="RIBOFLAVIN KINASE"/>
    <property type="match status" value="1"/>
</dbReference>
<dbReference type="Proteomes" id="UP000553034">
    <property type="component" value="Unassembled WGS sequence"/>
</dbReference>
<dbReference type="InterPro" id="IPR015864">
    <property type="entry name" value="FAD_synthase"/>
</dbReference>
<feature type="domain" description="Riboflavin kinase" evidence="16">
    <location>
        <begin position="178"/>
        <end position="303"/>
    </location>
</feature>
<keyword evidence="4 15" id="KW-0285">Flavoprotein</keyword>
<keyword evidence="10 15" id="KW-0274">FAD</keyword>
<dbReference type="GO" id="GO:0009231">
    <property type="term" value="P:riboflavin biosynthetic process"/>
    <property type="evidence" value="ECO:0007669"/>
    <property type="project" value="InterPro"/>
</dbReference>
<evidence type="ECO:0000313" key="18">
    <source>
        <dbReference type="Proteomes" id="UP000553034"/>
    </source>
</evidence>
<evidence type="ECO:0000256" key="4">
    <source>
        <dbReference type="ARBA" id="ARBA00022630"/>
    </source>
</evidence>
<sequence length="308" mass="35263">MDNNIPSLTKPCVLTVGTFDGVHIGHQKILQRVVNEAKKLNLDSAVLTFFPHPRMVLQKEMNIRLINTIGEREKIIKTLGINQLVVYPFSKEFSRLTAQEYIEEILIKKLNVKKIIIGYDHRFGRNRTASITELKEFGKKYHFTVEEISKQDIDEVAVSSTKIRNALKEGNIETTNKYLGRPYSLSGVVQQGKGLGKKLGFPTANLAIPESYKLIPKHGVYIVESTYNGKKIFGMTNIGTNPTFNETKENIETYFFNLDEDLYGKTFRIKFLKRIRDEKKFATVDDLINAMEADKLYTQTFIKNLSKV</sequence>
<evidence type="ECO:0000256" key="9">
    <source>
        <dbReference type="ARBA" id="ARBA00022777"/>
    </source>
</evidence>